<dbReference type="PANTHER" id="PTHR34220:SF7">
    <property type="entry name" value="SENSOR HISTIDINE KINASE YPDA"/>
    <property type="match status" value="1"/>
</dbReference>
<keyword evidence="4" id="KW-0902">Two-component regulatory system</keyword>
<dbReference type="SUPFAM" id="SSF55874">
    <property type="entry name" value="ATPase domain of HSP90 chaperone/DNA topoisomerase II/histidine kinase"/>
    <property type="match status" value="1"/>
</dbReference>
<dbReference type="SMART" id="SM00387">
    <property type="entry name" value="HATPase_c"/>
    <property type="match status" value="1"/>
</dbReference>
<proteinExistence type="predicted"/>
<evidence type="ECO:0000256" key="4">
    <source>
        <dbReference type="ARBA" id="ARBA00023012"/>
    </source>
</evidence>
<keyword evidence="3" id="KW-0808">Transferase</keyword>
<protein>
    <recommendedName>
        <fullName evidence="2">histidine kinase</fullName>
        <ecNumber evidence="2">2.7.13.3</ecNumber>
    </recommendedName>
</protein>
<dbReference type="InterPro" id="IPR010559">
    <property type="entry name" value="Sig_transdc_His_kin_internal"/>
</dbReference>
<evidence type="ECO:0000256" key="1">
    <source>
        <dbReference type="ARBA" id="ARBA00000085"/>
    </source>
</evidence>
<evidence type="ECO:0000256" key="2">
    <source>
        <dbReference type="ARBA" id="ARBA00012438"/>
    </source>
</evidence>
<dbReference type="InterPro" id="IPR050640">
    <property type="entry name" value="Bact_2-comp_sensor_kinase"/>
</dbReference>
<evidence type="ECO:0000259" key="5">
    <source>
        <dbReference type="PROSITE" id="PS50109"/>
    </source>
</evidence>
<dbReference type="GO" id="GO:0000155">
    <property type="term" value="F:phosphorelay sensor kinase activity"/>
    <property type="evidence" value="ECO:0007669"/>
    <property type="project" value="InterPro"/>
</dbReference>
<dbReference type="Pfam" id="PF02518">
    <property type="entry name" value="HATPase_c"/>
    <property type="match status" value="1"/>
</dbReference>
<dbReference type="InterPro" id="IPR004358">
    <property type="entry name" value="Sig_transdc_His_kin-like_C"/>
</dbReference>
<dbReference type="PRINTS" id="PR00344">
    <property type="entry name" value="BCTRLSENSOR"/>
</dbReference>
<comment type="catalytic activity">
    <reaction evidence="1">
        <text>ATP + protein L-histidine = ADP + protein N-phospho-L-histidine.</text>
        <dbReference type="EC" id="2.7.13.3"/>
    </reaction>
</comment>
<dbReference type="PANTHER" id="PTHR34220">
    <property type="entry name" value="SENSOR HISTIDINE KINASE YPDA"/>
    <property type="match status" value="1"/>
</dbReference>
<dbReference type="PROSITE" id="PS50109">
    <property type="entry name" value="HIS_KIN"/>
    <property type="match status" value="1"/>
</dbReference>
<dbReference type="Pfam" id="PF06580">
    <property type="entry name" value="His_kinase"/>
    <property type="match status" value="1"/>
</dbReference>
<dbReference type="InterPro" id="IPR003594">
    <property type="entry name" value="HATPase_dom"/>
</dbReference>
<organism evidence="6">
    <name type="scientific">uncultured Solirubrobacteraceae bacterium</name>
    <dbReference type="NCBI Taxonomy" id="1162706"/>
    <lineage>
        <taxon>Bacteria</taxon>
        <taxon>Bacillati</taxon>
        <taxon>Actinomycetota</taxon>
        <taxon>Thermoleophilia</taxon>
        <taxon>Solirubrobacterales</taxon>
        <taxon>Solirubrobacteraceae</taxon>
        <taxon>environmental samples</taxon>
    </lineage>
</organism>
<dbReference type="EMBL" id="CADCVO010000313">
    <property type="protein sequence ID" value="CAA9495769.1"/>
    <property type="molecule type" value="Genomic_DNA"/>
</dbReference>
<accession>A0A6J4SCT0</accession>
<dbReference type="Gene3D" id="3.30.565.10">
    <property type="entry name" value="Histidine kinase-like ATPase, C-terminal domain"/>
    <property type="match status" value="1"/>
</dbReference>
<dbReference type="EC" id="2.7.13.3" evidence="2"/>
<gene>
    <name evidence="6" type="ORF">AVDCRST_MAG13-1979</name>
</gene>
<feature type="domain" description="Histidine kinase" evidence="5">
    <location>
        <begin position="245"/>
        <end position="342"/>
    </location>
</feature>
<sequence>MSATLPHLRRGLGRDSATRAAPHLRALVGAAGIAVCDPDRVLAFDGAGSDHHGPGDPLALFLHGRRPDRLHVEPRVACDVPGCPLGSAVVAPILVGDAPVGHLVAAWERGGRVSPEDTRVVGEAAALVGAQVALADLEEQGERLAEAELRALRAQISPHFVYNALAAIAAHIHSDPEEARELLTEFAEFTRYAFRSQRPYVTLADELTYVEKYLRLEQARFGARLGVRIEVAPEVLQAVVPVLSLQPLVENAVRHGVEGHGGSGHLEIVGRDLGVDAELRVRDDGPGMAEPDRALDRPAGRGIGLSNVQGRLRQAFGPGYGLVVQSAPGEGTTVVMTVPKFAPGVRAA</sequence>
<dbReference type="GO" id="GO:0016020">
    <property type="term" value="C:membrane"/>
    <property type="evidence" value="ECO:0007669"/>
    <property type="project" value="InterPro"/>
</dbReference>
<dbReference type="InterPro" id="IPR036890">
    <property type="entry name" value="HATPase_C_sf"/>
</dbReference>
<evidence type="ECO:0000256" key="3">
    <source>
        <dbReference type="ARBA" id="ARBA00022777"/>
    </source>
</evidence>
<name>A0A6J4SCT0_9ACTN</name>
<dbReference type="SUPFAM" id="SSF55781">
    <property type="entry name" value="GAF domain-like"/>
    <property type="match status" value="1"/>
</dbReference>
<dbReference type="AlphaFoldDB" id="A0A6J4SCT0"/>
<evidence type="ECO:0000313" key="6">
    <source>
        <dbReference type="EMBL" id="CAA9495769.1"/>
    </source>
</evidence>
<reference evidence="6" key="1">
    <citation type="submission" date="2020-02" db="EMBL/GenBank/DDBJ databases">
        <authorList>
            <person name="Meier V. D."/>
        </authorList>
    </citation>
    <scope>NUCLEOTIDE SEQUENCE</scope>
    <source>
        <strain evidence="6">AVDCRST_MAG13</strain>
    </source>
</reference>
<keyword evidence="3" id="KW-0418">Kinase</keyword>
<dbReference type="InterPro" id="IPR005467">
    <property type="entry name" value="His_kinase_dom"/>
</dbReference>